<proteinExistence type="inferred from homology"/>
<keyword evidence="3" id="KW-0805">Transcription regulation</keyword>
<name>A0ABY0H7E7_9PEZI</name>
<feature type="domain" description="TAFII55 protein conserved region" evidence="7">
    <location>
        <begin position="183"/>
        <end position="345"/>
    </location>
</feature>
<sequence>MASANGKPALRLETNQDMPPPPTTSTTPATESLRPILKLNTSSRQPSFGGDPTPTPTGEKRTIKIKISSQPSTPAATPTTQAPPAVTKTKAGRSSKPTAKLIESKKRGYESDEDRPMAAVRLESGRPNKMIKIKPSIKPGPLTPGGATSVSSIKFKPRGEPVEHHPGDAYDSEASDKETDPTREQAFILRVFPGAPVEYLKKAIAEGTIGVHKQNGGADFNVQFVDGRERRAMVTINGVHYAAVLVTLPTITEAMKTWDRKTMMKNSDVVEMLMCFAEVRNETEARTVPLPTMVLKNEHKWPHGLTPPMHDAANRRFRKTISEKQWQSTAAQVKKLMDEDQAALESTVEWVDNEDDYGGYDEDEDAEGEVQEDDYFSQRPEISNEDMDAEGDDDDDHDILAAMEADLDGDVEMNEEGLEAATPATQPEAPTPVTIDATTPAAVQEELVSEEDEDEDEEGDISEEDEDEDEDEDKVTAEKERKEKLADLHNYEAELLKAEAELNKQTNVILKTRLRTRVENIRKEIAVKKAALGMLDED</sequence>
<keyword evidence="9" id="KW-1185">Reference proteome</keyword>
<feature type="region of interest" description="Disordered" evidence="6">
    <location>
        <begin position="131"/>
        <end position="180"/>
    </location>
</feature>
<dbReference type="InterPro" id="IPR006751">
    <property type="entry name" value="TAFII55_prot_cons_reg"/>
</dbReference>
<organism evidence="8 9">
    <name type="scientific">Monosporascus cannonballus</name>
    <dbReference type="NCBI Taxonomy" id="155416"/>
    <lineage>
        <taxon>Eukaryota</taxon>
        <taxon>Fungi</taxon>
        <taxon>Dikarya</taxon>
        <taxon>Ascomycota</taxon>
        <taxon>Pezizomycotina</taxon>
        <taxon>Sordariomycetes</taxon>
        <taxon>Xylariomycetidae</taxon>
        <taxon>Xylariales</taxon>
        <taxon>Xylariales incertae sedis</taxon>
        <taxon>Monosporascus</taxon>
    </lineage>
</organism>
<dbReference type="CDD" id="cd08047">
    <property type="entry name" value="TAF7"/>
    <property type="match status" value="1"/>
</dbReference>
<evidence type="ECO:0000256" key="4">
    <source>
        <dbReference type="ARBA" id="ARBA00023163"/>
    </source>
</evidence>
<evidence type="ECO:0000256" key="5">
    <source>
        <dbReference type="ARBA" id="ARBA00023242"/>
    </source>
</evidence>
<evidence type="ECO:0000313" key="8">
    <source>
        <dbReference type="EMBL" id="RYO83586.1"/>
    </source>
</evidence>
<protein>
    <recommendedName>
        <fullName evidence="7">TAFII55 protein conserved region domain-containing protein</fullName>
    </recommendedName>
</protein>
<feature type="compositionally biased region" description="Acidic residues" evidence="6">
    <location>
        <begin position="447"/>
        <end position="473"/>
    </location>
</feature>
<comment type="similarity">
    <text evidence="2">Belongs to the TAF7 family.</text>
</comment>
<feature type="compositionally biased region" description="Acidic residues" evidence="6">
    <location>
        <begin position="351"/>
        <end position="375"/>
    </location>
</feature>
<feature type="compositionally biased region" description="Basic and acidic residues" evidence="6">
    <location>
        <begin position="102"/>
        <end position="116"/>
    </location>
</feature>
<dbReference type="Pfam" id="PF04658">
    <property type="entry name" value="TAFII55_N"/>
    <property type="match status" value="1"/>
</dbReference>
<dbReference type="EMBL" id="QJNS01000184">
    <property type="protein sequence ID" value="RYO83586.1"/>
    <property type="molecule type" value="Genomic_DNA"/>
</dbReference>
<evidence type="ECO:0000256" key="3">
    <source>
        <dbReference type="ARBA" id="ARBA00023015"/>
    </source>
</evidence>
<feature type="compositionally biased region" description="Basic and acidic residues" evidence="6">
    <location>
        <begin position="474"/>
        <end position="485"/>
    </location>
</feature>
<feature type="compositionally biased region" description="Low complexity" evidence="6">
    <location>
        <begin position="421"/>
        <end position="434"/>
    </location>
</feature>
<feature type="region of interest" description="Disordered" evidence="6">
    <location>
        <begin position="1"/>
        <end position="116"/>
    </location>
</feature>
<reference evidence="8 9" key="1">
    <citation type="submission" date="2018-06" db="EMBL/GenBank/DDBJ databases">
        <title>Complete Genomes of Monosporascus.</title>
        <authorList>
            <person name="Robinson A.J."/>
            <person name="Natvig D.O."/>
        </authorList>
    </citation>
    <scope>NUCLEOTIDE SEQUENCE [LARGE SCALE GENOMIC DNA]</scope>
    <source>
        <strain evidence="8 9">CBS 609.92</strain>
    </source>
</reference>
<evidence type="ECO:0000256" key="1">
    <source>
        <dbReference type="ARBA" id="ARBA00004123"/>
    </source>
</evidence>
<evidence type="ECO:0000256" key="2">
    <source>
        <dbReference type="ARBA" id="ARBA00009368"/>
    </source>
</evidence>
<dbReference type="SMART" id="SM01370">
    <property type="entry name" value="TAFII55_N"/>
    <property type="match status" value="1"/>
</dbReference>
<gene>
    <name evidence="8" type="ORF">DL762_006035</name>
</gene>
<accession>A0ABY0H7E7</accession>
<feature type="region of interest" description="Disordered" evidence="6">
    <location>
        <begin position="347"/>
        <end position="395"/>
    </location>
</feature>
<feature type="compositionally biased region" description="Acidic residues" evidence="6">
    <location>
        <begin position="383"/>
        <end position="395"/>
    </location>
</feature>
<evidence type="ECO:0000259" key="7">
    <source>
        <dbReference type="SMART" id="SM01370"/>
    </source>
</evidence>
<keyword evidence="4" id="KW-0804">Transcription</keyword>
<evidence type="ECO:0000256" key="6">
    <source>
        <dbReference type="SAM" id="MobiDB-lite"/>
    </source>
</evidence>
<keyword evidence="5" id="KW-0539">Nucleus</keyword>
<dbReference type="Proteomes" id="UP000294003">
    <property type="component" value="Unassembled WGS sequence"/>
</dbReference>
<dbReference type="PANTHER" id="PTHR12228:SF0">
    <property type="entry name" value="TATA-BOX BINDING PROTEIN ASSOCIATED FACTOR 7"/>
    <property type="match status" value="1"/>
</dbReference>
<feature type="region of interest" description="Disordered" evidence="6">
    <location>
        <begin position="421"/>
        <end position="485"/>
    </location>
</feature>
<comment type="caution">
    <text evidence="8">The sequence shown here is derived from an EMBL/GenBank/DDBJ whole genome shotgun (WGS) entry which is preliminary data.</text>
</comment>
<evidence type="ECO:0000313" key="9">
    <source>
        <dbReference type="Proteomes" id="UP000294003"/>
    </source>
</evidence>
<feature type="compositionally biased region" description="Low complexity" evidence="6">
    <location>
        <begin position="69"/>
        <end position="89"/>
    </location>
</feature>
<dbReference type="InterPro" id="IPR037817">
    <property type="entry name" value="TAF7"/>
</dbReference>
<feature type="compositionally biased region" description="Basic and acidic residues" evidence="6">
    <location>
        <begin position="157"/>
        <end position="180"/>
    </location>
</feature>
<dbReference type="PANTHER" id="PTHR12228">
    <property type="entry name" value="TRANSCRIPTION INITIATION FACTOR TFIID 55 KD SUBUNIT-RELATED"/>
    <property type="match status" value="1"/>
</dbReference>
<comment type="subcellular location">
    <subcellularLocation>
        <location evidence="1">Nucleus</location>
    </subcellularLocation>
</comment>